<evidence type="ECO:0000313" key="3">
    <source>
        <dbReference type="Proteomes" id="UP001595699"/>
    </source>
</evidence>
<comment type="caution">
    <text evidence="2">The sequence shown here is derived from an EMBL/GenBank/DDBJ whole genome shotgun (WGS) entry which is preliminary data.</text>
</comment>
<protein>
    <recommendedName>
        <fullName evidence="4">Glycosyltransferase RgtA/B/C/D-like domain-containing protein</fullName>
    </recommendedName>
</protein>
<dbReference type="RefSeq" id="WP_205118857.1">
    <property type="nucleotide sequence ID" value="NZ_JAFBCM010000001.1"/>
</dbReference>
<feature type="transmembrane region" description="Helical" evidence="1">
    <location>
        <begin position="334"/>
        <end position="360"/>
    </location>
</feature>
<keyword evidence="1" id="KW-1133">Transmembrane helix</keyword>
<name>A0ABV7YB83_9ACTN</name>
<keyword evidence="1" id="KW-0812">Transmembrane</keyword>
<keyword evidence="3" id="KW-1185">Reference proteome</keyword>
<feature type="transmembrane region" description="Helical" evidence="1">
    <location>
        <begin position="367"/>
        <end position="391"/>
    </location>
</feature>
<feature type="transmembrane region" description="Helical" evidence="1">
    <location>
        <begin position="63"/>
        <end position="84"/>
    </location>
</feature>
<gene>
    <name evidence="2" type="ORF">ACFOUW_17140</name>
</gene>
<keyword evidence="1" id="KW-0472">Membrane</keyword>
<organism evidence="2 3">
    <name type="scientific">Tenggerimyces flavus</name>
    <dbReference type="NCBI Taxonomy" id="1708749"/>
    <lineage>
        <taxon>Bacteria</taxon>
        <taxon>Bacillati</taxon>
        <taxon>Actinomycetota</taxon>
        <taxon>Actinomycetes</taxon>
        <taxon>Propionibacteriales</taxon>
        <taxon>Nocardioidaceae</taxon>
        <taxon>Tenggerimyces</taxon>
    </lineage>
</organism>
<feature type="transmembrane region" description="Helical" evidence="1">
    <location>
        <begin position="183"/>
        <end position="203"/>
    </location>
</feature>
<dbReference type="Proteomes" id="UP001595699">
    <property type="component" value="Unassembled WGS sequence"/>
</dbReference>
<evidence type="ECO:0008006" key="4">
    <source>
        <dbReference type="Google" id="ProtNLM"/>
    </source>
</evidence>
<reference evidence="3" key="1">
    <citation type="journal article" date="2019" name="Int. J. Syst. Evol. Microbiol.">
        <title>The Global Catalogue of Microorganisms (GCM) 10K type strain sequencing project: providing services to taxonomists for standard genome sequencing and annotation.</title>
        <authorList>
            <consortium name="The Broad Institute Genomics Platform"/>
            <consortium name="The Broad Institute Genome Sequencing Center for Infectious Disease"/>
            <person name="Wu L."/>
            <person name="Ma J."/>
        </authorList>
    </citation>
    <scope>NUCLEOTIDE SEQUENCE [LARGE SCALE GENOMIC DNA]</scope>
    <source>
        <strain evidence="3">CGMCC 4.7241</strain>
    </source>
</reference>
<sequence>MIVLAIPLGLFVAARLEIWFGGSVFTAYDTASYLPVSFTGHAPRLWGAPAFYALFPDDVARTFGQWLIGTIAWVALAVALAIVLRTFVARVLATTTVLALGLLPQVTNWDFAILSESLSISLGLLVLALLLLWLRFGKLPLLVALVVIAFAWTFVRPELVLLVGVVALVLAVRAVRKRQLATAIAAGLLIAGIGWSVAITPTVGKTFAGWSATGLTLREETLLYRLRLQVLADPRVENVFHTKLGMPDCPAMKRIVVAEQGKKWDMPGFAVAYRACPELRRWGAENAGRSGLRYVLAAPALFLEQTWSTMPRALVGTRYADVAAPLPLWADLVYFPRITVIVPVLLGSLSITLLAALAAGAWRRRRLLLGTGLILTVAASASVVAGLLYSTGENARFGMQEGVALRLAVLVLLATAVDSLLGRRRELRADTE</sequence>
<dbReference type="EMBL" id="JBHRZH010000015">
    <property type="protein sequence ID" value="MFC3762571.1"/>
    <property type="molecule type" value="Genomic_DNA"/>
</dbReference>
<evidence type="ECO:0000313" key="2">
    <source>
        <dbReference type="EMBL" id="MFC3762571.1"/>
    </source>
</evidence>
<feature type="transmembrane region" description="Helical" evidence="1">
    <location>
        <begin position="403"/>
        <end position="421"/>
    </location>
</feature>
<feature type="transmembrane region" description="Helical" evidence="1">
    <location>
        <begin position="113"/>
        <end position="132"/>
    </location>
</feature>
<evidence type="ECO:0000256" key="1">
    <source>
        <dbReference type="SAM" id="Phobius"/>
    </source>
</evidence>
<accession>A0ABV7YB83</accession>
<proteinExistence type="predicted"/>